<gene>
    <name evidence="5" type="ORF">Ahy_B07g088825</name>
</gene>
<dbReference type="FunFam" id="3.30.70.1170:FF:000003">
    <property type="entry name" value="16S rRNA (Cytosine(967)-C(5))-methyltransferase RsmB"/>
    <property type="match status" value="1"/>
</dbReference>
<evidence type="ECO:0000259" key="3">
    <source>
        <dbReference type="Pfam" id="PF01029"/>
    </source>
</evidence>
<evidence type="ECO:0000256" key="1">
    <source>
        <dbReference type="ARBA" id="ARBA00022884"/>
    </source>
</evidence>
<dbReference type="InterPro" id="IPR023268">
    <property type="entry name" value="RCMT_RsmB-rel_pln"/>
</dbReference>
<dbReference type="InterPro" id="IPR029063">
    <property type="entry name" value="SAM-dependent_MTases_sf"/>
</dbReference>
<dbReference type="InterPro" id="IPR023267">
    <property type="entry name" value="RCMT"/>
</dbReference>
<dbReference type="Proteomes" id="UP000289738">
    <property type="component" value="Chromosome B07"/>
</dbReference>
<organism evidence="5 6">
    <name type="scientific">Arachis hypogaea</name>
    <name type="common">Peanut</name>
    <dbReference type="NCBI Taxonomy" id="3818"/>
    <lineage>
        <taxon>Eukaryota</taxon>
        <taxon>Viridiplantae</taxon>
        <taxon>Streptophyta</taxon>
        <taxon>Embryophyta</taxon>
        <taxon>Tracheophyta</taxon>
        <taxon>Spermatophyta</taxon>
        <taxon>Magnoliopsida</taxon>
        <taxon>eudicotyledons</taxon>
        <taxon>Gunneridae</taxon>
        <taxon>Pentapetalae</taxon>
        <taxon>rosids</taxon>
        <taxon>fabids</taxon>
        <taxon>Fabales</taxon>
        <taxon>Fabaceae</taxon>
        <taxon>Papilionoideae</taxon>
        <taxon>50 kb inversion clade</taxon>
        <taxon>dalbergioids sensu lato</taxon>
        <taxon>Dalbergieae</taxon>
        <taxon>Pterocarpus clade</taxon>
        <taxon>Arachis</taxon>
    </lineage>
</organism>
<dbReference type="InterPro" id="IPR035926">
    <property type="entry name" value="NusB-like_sf"/>
</dbReference>
<dbReference type="Gene3D" id="3.40.50.150">
    <property type="entry name" value="Vaccinia Virus protein VP39"/>
    <property type="match status" value="1"/>
</dbReference>
<dbReference type="PANTHER" id="PTHR22807:SF61">
    <property type="entry name" value="NOL1_NOP2_SUN FAMILY PROTEIN _ ANTITERMINATION NUSB DOMAIN-CONTAINING PROTEIN"/>
    <property type="match status" value="1"/>
</dbReference>
<reference evidence="5 6" key="1">
    <citation type="submission" date="2019-01" db="EMBL/GenBank/DDBJ databases">
        <title>Sequencing of cultivated peanut Arachis hypogaea provides insights into genome evolution and oil improvement.</title>
        <authorList>
            <person name="Chen X."/>
        </authorList>
    </citation>
    <scope>NUCLEOTIDE SEQUENCE [LARGE SCALE GENOMIC DNA]</scope>
    <source>
        <strain evidence="6">cv. Fuhuasheng</strain>
        <tissue evidence="5">Leaves</tissue>
    </source>
</reference>
<dbReference type="AlphaFoldDB" id="A0A444YFI7"/>
<evidence type="ECO:0000259" key="4">
    <source>
        <dbReference type="Pfam" id="PF22458"/>
    </source>
</evidence>
<dbReference type="GO" id="GO:0006355">
    <property type="term" value="P:regulation of DNA-templated transcription"/>
    <property type="evidence" value="ECO:0007669"/>
    <property type="project" value="InterPro"/>
</dbReference>
<dbReference type="GO" id="GO:0003723">
    <property type="term" value="F:RNA binding"/>
    <property type="evidence" value="ECO:0007669"/>
    <property type="project" value="UniProtKB-KW"/>
</dbReference>
<dbReference type="GO" id="GO:0001510">
    <property type="term" value="P:RNA methylation"/>
    <property type="evidence" value="ECO:0007669"/>
    <property type="project" value="InterPro"/>
</dbReference>
<proteinExistence type="predicted"/>
<dbReference type="Gene3D" id="3.30.70.1170">
    <property type="entry name" value="Sun protein, domain 3"/>
    <property type="match status" value="1"/>
</dbReference>
<dbReference type="InterPro" id="IPR054728">
    <property type="entry name" value="RsmB-like_ferredoxin"/>
</dbReference>
<dbReference type="InterPro" id="IPR006027">
    <property type="entry name" value="NusB_RsmB_TIM44"/>
</dbReference>
<protein>
    <submittedName>
        <fullName evidence="5">Uncharacterized protein</fullName>
    </submittedName>
</protein>
<sequence length="428" mass="47683">MAQVLYLRLSLPAEPRKFSPSSSSSSSEPSLKLPQRTRSSNVSIPATGKGGSSRLLKTQKLNSEVSPHRAVSAVRLMRIELGGAFADLLNEKGKGSGENEMGYVQRTLGFRTRELNHHDLRLVTDIVGGTIRWRRYLDHLISSLCHDKDISSMEPLLLQILRIGFYEIVKLDMPPYAVVDEVCLSVHLIPCFQNVRLAKVALRPGAGNMVNGILRKLVALKEDEVLPLPRVEGDDRAQARALATLYSHPVWMVRRWTKYLGQEETIKLMKWNNSEPSFSLRQVNIANQARGFSRDDLVMQLNALKVPYSVSPHLDEFVRVKTGLQTVIHAGLLRKGLCSVQDESAGLVFIFSCSRLYLVRDETHRLMISGLVVSIVDPQPGETVIDCCAAPGGKTLYMASRLCGQGKLLLLLNPLYILVRTMVAITEF</sequence>
<dbReference type="SUPFAM" id="SSF48013">
    <property type="entry name" value="NusB-like"/>
    <property type="match status" value="1"/>
</dbReference>
<evidence type="ECO:0000313" key="6">
    <source>
        <dbReference type="Proteomes" id="UP000289738"/>
    </source>
</evidence>
<comment type="caution">
    <text evidence="5">The sequence shown here is derived from an EMBL/GenBank/DDBJ whole genome shotgun (WGS) entry which is preliminary data.</text>
</comment>
<name>A0A444YFI7_ARAHY</name>
<feature type="region of interest" description="Disordered" evidence="2">
    <location>
        <begin position="15"/>
        <end position="53"/>
    </location>
</feature>
<feature type="domain" description="Ribosomal RNA small subunit methyltransferase B-like ferredoxin-like" evidence="4">
    <location>
        <begin position="248"/>
        <end position="322"/>
    </location>
</feature>
<dbReference type="PANTHER" id="PTHR22807">
    <property type="entry name" value="NOP2 YEAST -RELATED NOL1/NOP2/FMU SUN DOMAIN-CONTAINING"/>
    <property type="match status" value="1"/>
</dbReference>
<dbReference type="Pfam" id="PF01029">
    <property type="entry name" value="NusB"/>
    <property type="match status" value="1"/>
</dbReference>
<feature type="domain" description="NusB/RsmB/TIM44" evidence="3">
    <location>
        <begin position="98"/>
        <end position="217"/>
    </location>
</feature>
<keyword evidence="1" id="KW-0694">RNA-binding</keyword>
<keyword evidence="6" id="KW-1185">Reference proteome</keyword>
<dbReference type="PRINTS" id="PR02009">
    <property type="entry name" value="RCMTFMUVIRPL"/>
</dbReference>
<evidence type="ECO:0000256" key="2">
    <source>
        <dbReference type="SAM" id="MobiDB-lite"/>
    </source>
</evidence>
<dbReference type="SUPFAM" id="SSF53335">
    <property type="entry name" value="S-adenosyl-L-methionine-dependent methyltransferases"/>
    <property type="match status" value="1"/>
</dbReference>
<dbReference type="FunFam" id="1.10.940.10:FF:000005">
    <property type="entry name" value="Ribosomal RNA small subunit methyltransferase B"/>
    <property type="match status" value="1"/>
</dbReference>
<dbReference type="EMBL" id="SDMP01000017">
    <property type="protein sequence ID" value="RYR00695.1"/>
    <property type="molecule type" value="Genomic_DNA"/>
</dbReference>
<dbReference type="Gene3D" id="1.10.940.10">
    <property type="entry name" value="NusB-like"/>
    <property type="match status" value="1"/>
</dbReference>
<feature type="compositionally biased region" description="Low complexity" evidence="2">
    <location>
        <begin position="19"/>
        <end position="30"/>
    </location>
</feature>
<dbReference type="STRING" id="3818.A0A444YFI7"/>
<accession>A0A444YFI7</accession>
<evidence type="ECO:0000313" key="5">
    <source>
        <dbReference type="EMBL" id="RYR00695.1"/>
    </source>
</evidence>
<dbReference type="GO" id="GO:0008173">
    <property type="term" value="F:RNA methyltransferase activity"/>
    <property type="evidence" value="ECO:0007669"/>
    <property type="project" value="InterPro"/>
</dbReference>
<dbReference type="Pfam" id="PF22458">
    <property type="entry name" value="RsmF-B_ferredox"/>
    <property type="match status" value="1"/>
</dbReference>